<evidence type="ECO:0000256" key="1">
    <source>
        <dbReference type="SAM" id="Phobius"/>
    </source>
</evidence>
<organism evidence="2 3">
    <name type="scientific">Glutamicibacter ardleyensis</name>
    <dbReference type="NCBI Taxonomy" id="225894"/>
    <lineage>
        <taxon>Bacteria</taxon>
        <taxon>Bacillati</taxon>
        <taxon>Actinomycetota</taxon>
        <taxon>Actinomycetes</taxon>
        <taxon>Micrococcales</taxon>
        <taxon>Micrococcaceae</taxon>
        <taxon>Glutamicibacter</taxon>
    </lineage>
</organism>
<comment type="caution">
    <text evidence="2">The sequence shown here is derived from an EMBL/GenBank/DDBJ whole genome shotgun (WGS) entry which is preliminary data.</text>
</comment>
<keyword evidence="1" id="KW-1133">Transmembrane helix</keyword>
<sequence>MLTMLLGSNEFVTLLAVGATALILGLTFAGAAGAKMLASAFEKMKKSQSTVH</sequence>
<feature type="transmembrane region" description="Helical" evidence="1">
    <location>
        <begin position="12"/>
        <end position="38"/>
    </location>
</feature>
<keyword evidence="3" id="KW-1185">Reference proteome</keyword>
<protein>
    <submittedName>
        <fullName evidence="2">Uncharacterized protein</fullName>
    </submittedName>
</protein>
<accession>A0ABQ2DXX0</accession>
<dbReference type="Proteomes" id="UP000606115">
    <property type="component" value="Unassembled WGS sequence"/>
</dbReference>
<name>A0ABQ2DXX0_9MICC</name>
<proteinExistence type="predicted"/>
<gene>
    <name evidence="2" type="ORF">GCM10007173_35300</name>
</gene>
<keyword evidence="1" id="KW-0812">Transmembrane</keyword>
<reference evidence="3" key="1">
    <citation type="journal article" date="2019" name="Int. J. Syst. Evol. Microbiol.">
        <title>The Global Catalogue of Microorganisms (GCM) 10K type strain sequencing project: providing services to taxonomists for standard genome sequencing and annotation.</title>
        <authorList>
            <consortium name="The Broad Institute Genomics Platform"/>
            <consortium name="The Broad Institute Genome Sequencing Center for Infectious Disease"/>
            <person name="Wu L."/>
            <person name="Ma J."/>
        </authorList>
    </citation>
    <scope>NUCLEOTIDE SEQUENCE [LARGE SCALE GENOMIC DNA]</scope>
    <source>
        <strain evidence="3">CGMCC 1.3685</strain>
    </source>
</reference>
<dbReference type="EMBL" id="BMKX01000013">
    <property type="protein sequence ID" value="GGJ73226.1"/>
    <property type="molecule type" value="Genomic_DNA"/>
</dbReference>
<evidence type="ECO:0000313" key="2">
    <source>
        <dbReference type="EMBL" id="GGJ73226.1"/>
    </source>
</evidence>
<keyword evidence="1" id="KW-0472">Membrane</keyword>
<evidence type="ECO:0000313" key="3">
    <source>
        <dbReference type="Proteomes" id="UP000606115"/>
    </source>
</evidence>